<comment type="similarity">
    <text evidence="1">Belongs to the helicase family.</text>
</comment>
<proteinExistence type="inferred from homology"/>
<dbReference type="GO" id="GO:0016787">
    <property type="term" value="F:hydrolase activity"/>
    <property type="evidence" value="ECO:0007669"/>
    <property type="project" value="UniProtKB-KW"/>
</dbReference>
<dbReference type="Pfam" id="PF05970">
    <property type="entry name" value="PIF1"/>
    <property type="match status" value="1"/>
</dbReference>
<evidence type="ECO:0000256" key="1">
    <source>
        <dbReference type="RuleBase" id="RU363044"/>
    </source>
</evidence>
<dbReference type="InterPro" id="IPR010285">
    <property type="entry name" value="DNA_helicase_pif1-like_DEAD"/>
</dbReference>
<dbReference type="SUPFAM" id="SSF52540">
    <property type="entry name" value="P-loop containing nucleoside triphosphate hydrolases"/>
    <property type="match status" value="2"/>
</dbReference>
<dbReference type="SUPFAM" id="SSF56219">
    <property type="entry name" value="DNase I-like"/>
    <property type="match status" value="1"/>
</dbReference>
<dbReference type="InterPro" id="IPR051055">
    <property type="entry name" value="PIF1_helicase"/>
</dbReference>
<dbReference type="GO" id="GO:0006281">
    <property type="term" value="P:DNA repair"/>
    <property type="evidence" value="ECO:0007669"/>
    <property type="project" value="UniProtKB-KW"/>
</dbReference>
<keyword evidence="1" id="KW-0378">Hydrolase</keyword>
<comment type="cofactor">
    <cofactor evidence="1">
        <name>Mg(2+)</name>
        <dbReference type="ChEBI" id="CHEBI:18420"/>
    </cofactor>
</comment>
<keyword evidence="1" id="KW-0347">Helicase</keyword>
<feature type="domain" description="DNA helicase Pif1-like DEAD-box helicase" evidence="2">
    <location>
        <begin position="909"/>
        <end position="1130"/>
    </location>
</feature>
<reference evidence="4" key="1">
    <citation type="submission" date="2021-03" db="EMBL/GenBank/DDBJ databases">
        <title>Chromosome level genome of the anhydrobiotic midge Polypedilum vanderplanki.</title>
        <authorList>
            <person name="Yoshida Y."/>
            <person name="Kikawada T."/>
            <person name="Gusev O."/>
        </authorList>
    </citation>
    <scope>NUCLEOTIDE SEQUENCE</scope>
    <source>
        <strain evidence="4">NIAS01</strain>
        <tissue evidence="4">Whole body or cell culture</tissue>
    </source>
</reference>
<name>A0A9J6B9X9_POLVA</name>
<evidence type="ECO:0000313" key="4">
    <source>
        <dbReference type="EMBL" id="KAG5666323.1"/>
    </source>
</evidence>
<keyword evidence="1" id="KW-0233">DNA recombination</keyword>
<evidence type="ECO:0000313" key="5">
    <source>
        <dbReference type="Proteomes" id="UP001107558"/>
    </source>
</evidence>
<comment type="catalytic activity">
    <reaction evidence="1">
        <text>ATP + H2O = ADP + phosphate + H(+)</text>
        <dbReference type="Rhea" id="RHEA:13065"/>
        <dbReference type="ChEBI" id="CHEBI:15377"/>
        <dbReference type="ChEBI" id="CHEBI:15378"/>
        <dbReference type="ChEBI" id="CHEBI:30616"/>
        <dbReference type="ChEBI" id="CHEBI:43474"/>
        <dbReference type="ChEBI" id="CHEBI:456216"/>
        <dbReference type="EC" id="5.6.2.3"/>
    </reaction>
</comment>
<dbReference type="PANTHER" id="PTHR47642">
    <property type="entry name" value="ATP-DEPENDENT DNA HELICASE"/>
    <property type="match status" value="1"/>
</dbReference>
<dbReference type="Gene3D" id="3.60.10.10">
    <property type="entry name" value="Endonuclease/exonuclease/phosphatase"/>
    <property type="match status" value="1"/>
</dbReference>
<evidence type="ECO:0000259" key="2">
    <source>
        <dbReference type="Pfam" id="PF05970"/>
    </source>
</evidence>
<gene>
    <name evidence="4" type="ORF">PVAND_014358</name>
</gene>
<dbReference type="GO" id="GO:0000723">
    <property type="term" value="P:telomere maintenance"/>
    <property type="evidence" value="ECO:0007669"/>
    <property type="project" value="InterPro"/>
</dbReference>
<dbReference type="InterPro" id="IPR025476">
    <property type="entry name" value="Helitron_helicase-like"/>
</dbReference>
<keyword evidence="1" id="KW-0067">ATP-binding</keyword>
<dbReference type="Pfam" id="PF14214">
    <property type="entry name" value="Helitron_like_N"/>
    <property type="match status" value="1"/>
</dbReference>
<comment type="caution">
    <text evidence="4">The sequence shown here is derived from an EMBL/GenBank/DDBJ whole genome shotgun (WGS) entry which is preliminary data.</text>
</comment>
<dbReference type="InterPro" id="IPR036691">
    <property type="entry name" value="Endo/exonu/phosph_ase_sf"/>
</dbReference>
<dbReference type="CDD" id="cd18809">
    <property type="entry name" value="SF1_C_RecD"/>
    <property type="match status" value="1"/>
</dbReference>
<dbReference type="GO" id="GO:0005524">
    <property type="term" value="F:ATP binding"/>
    <property type="evidence" value="ECO:0007669"/>
    <property type="project" value="UniProtKB-KW"/>
</dbReference>
<dbReference type="GO" id="GO:0006310">
    <property type="term" value="P:DNA recombination"/>
    <property type="evidence" value="ECO:0007669"/>
    <property type="project" value="UniProtKB-KW"/>
</dbReference>
<accession>A0A9J6B9X9</accession>
<dbReference type="Proteomes" id="UP001107558">
    <property type="component" value="Chromosome 4"/>
</dbReference>
<dbReference type="EC" id="5.6.2.3" evidence="1"/>
<dbReference type="Gene3D" id="3.40.50.300">
    <property type="entry name" value="P-loop containing nucleotide triphosphate hydrolases"/>
    <property type="match status" value="2"/>
</dbReference>
<protein>
    <recommendedName>
        <fullName evidence="1">ATP-dependent DNA helicase</fullName>
        <ecNumber evidence="1">5.6.2.3</ecNumber>
    </recommendedName>
</protein>
<dbReference type="PANTHER" id="PTHR47642:SF5">
    <property type="entry name" value="ATP-DEPENDENT DNA HELICASE"/>
    <property type="match status" value="1"/>
</dbReference>
<keyword evidence="1" id="KW-0547">Nucleotide-binding</keyword>
<feature type="domain" description="Helitron helicase-like" evidence="3">
    <location>
        <begin position="242"/>
        <end position="397"/>
    </location>
</feature>
<keyword evidence="1" id="KW-0227">DNA damage</keyword>
<dbReference type="EMBL" id="JADBJN010000004">
    <property type="protein sequence ID" value="KAG5666323.1"/>
    <property type="molecule type" value="Genomic_DNA"/>
</dbReference>
<evidence type="ECO:0000259" key="3">
    <source>
        <dbReference type="Pfam" id="PF14214"/>
    </source>
</evidence>
<keyword evidence="1" id="KW-0234">DNA repair</keyword>
<dbReference type="InterPro" id="IPR027417">
    <property type="entry name" value="P-loop_NTPase"/>
</dbReference>
<organism evidence="4 5">
    <name type="scientific">Polypedilum vanderplanki</name>
    <name type="common">Sleeping chironomid midge</name>
    <dbReference type="NCBI Taxonomy" id="319348"/>
    <lineage>
        <taxon>Eukaryota</taxon>
        <taxon>Metazoa</taxon>
        <taxon>Ecdysozoa</taxon>
        <taxon>Arthropoda</taxon>
        <taxon>Hexapoda</taxon>
        <taxon>Insecta</taxon>
        <taxon>Pterygota</taxon>
        <taxon>Neoptera</taxon>
        <taxon>Endopterygota</taxon>
        <taxon>Diptera</taxon>
        <taxon>Nematocera</taxon>
        <taxon>Chironomoidea</taxon>
        <taxon>Chironomidae</taxon>
        <taxon>Chironominae</taxon>
        <taxon>Polypedilum</taxon>
        <taxon>Polypedilum</taxon>
    </lineage>
</organism>
<sequence length="1624" mass="186256">MKLRALGCDRQLGIKSGVVNVPIDVRKTIESIPARPDDCGVIELSLKRKTAYKSHYMKERVRPGAIWKAAQLLCNTELYKQEGITLNHTYESQDMNLQLPESSENIESNIETSIVPNSELRQTDTEAVPSNNDEENYIQEETLLDSNEGINFAPGEGQIPIPMFLDKYCEELAFPTIFFGTARKSQPTGVRLSYEDIVKSELQRYDRRACRADHLLFVHKKSQIKQLMGQMNIVFRKTSREANITAAQVANKDYIDNSISQDHAYKFMASITGTPAYWEQQKKKVLGMVRQYGIFTLFITLTAAETHWKELLVILKKTVDMEDITEEAAGDLSFEEKARLIRTDPVTCAQYFDHRFKEVRKTWINVENGPFGKYKIIHYFYRIEFQHRGSPHVHMVIWIENAPIFVPYDVESEAIVAEFTDLVSTTDSDDPLIQDFIKYQMHKCSQTCKKMSRGNAGCRFGAPFRPMDKTRILYPFDDDTSKEMTKKIRDLNKKIQDMLNDKPEEIGTFEEMLHKLDCTLDLYLLATRANLKHPTIFIKREPKNTRVNVYNKLILPLMRSNMDIQFVLDPYSGIAYIVDYVNKSSRGLSKLLRECVEETKRGNKSLKETLKSLAHILYNSSEISAQEAAWCRLRLPMCKCSDLVEFINTSHSLKRTHMLKSAKEINRLAQIDPTNTDIFKKGSIEHYANRPNELEELCLAEFVANYTFNCKAGTTTHEDENIEVDAEVEPIEDNSVQTNQKKLRHFLLKDNSGTIKERKTPKVIRYCRFSIETDEENFMREMCLLFLPWRNEKQDIEDNDCANLYLQNRQIISENYSKFNAIDLDINDIVRDIEEERRLQEQAQDANDPENLNPEENADFFNVYEFDDNVVRPDLMNEIGEVSLQERTSKYIVPNIYSDEEYLKLCDSLNSEQRDYLMHVISCFKDGNELPIYHFISGGAGVGKTCLVRALFQSLMRVFRSLPGTAKKNEIVLAASTGMAAHNIGGITTHQAFHLTISRGNSSSLLSPDIANTMAADLHDLKLIIIDEISMLSSELFYQISSRLKQIFRTNQEFGGKSVIVVGDFNQLRPVGGTRTFLPKDSNSANSTSILTENLQWNLFKLYKLTKVMRQRDDLKFAEALNRIPSGETTAEDIQMFDSRSFTEQTLPNEAKKAVRLMRANHTVDVYNMSKVRELETTVPGTLKIIHRAEDRFSGNLNERQKNQARRSIETLKKEDTQNLLTELQLVTGMKYMISSNIDVPDGLFNGATGILKFIEVVNNRLQAVYLEMEDKNIGKAARLKRKALMEKNKIQLNWTPIFKVKKSFNVLRKGIVQVTREQYPLIMAEGITVHKSQGLSLPRVTIDLVSSNMEREMKYVALSRATSLNGLYLLGKFVPPDRPKANDPVRVEMERMQNECQLVPKFKKLREIGPHEISIISHNVQSLRKHLGTISSDDTYLSSYIILCQETWANNGMKYEIPGYTEINRNNFSGSVSIAQGTMIFVKTDFINSVVPTRANKFESGKHHVDITSCVLDQSILILNVYRNPGSGVALFKEAINFYLDMITEYDCVLMFGDMNEDLSKDSELERYLISVGLKLLSEQKSTTNFGTTLDAVFTKCNLFTEVNIYESYFSYHKPILVKIFMD</sequence>
<keyword evidence="5" id="KW-1185">Reference proteome</keyword>
<dbReference type="GO" id="GO:0043139">
    <property type="term" value="F:5'-3' DNA helicase activity"/>
    <property type="evidence" value="ECO:0007669"/>
    <property type="project" value="UniProtKB-EC"/>
</dbReference>
<dbReference type="OrthoDB" id="7791359at2759"/>